<name>A0A6G4WMG9_9HYPH</name>
<accession>A0A6G4WMG9</accession>
<sequence length="73" mass="7845">MGEIVLVIFHCLGVDTPVCNASVAAYFPQHLQCVAQSQMAAAEWAGNHPKHTIRAITCMPQCDLAATLGRHEA</sequence>
<evidence type="ECO:0000313" key="2">
    <source>
        <dbReference type="Proteomes" id="UP001642900"/>
    </source>
</evidence>
<protein>
    <submittedName>
        <fullName evidence="1">Uncharacterized protein</fullName>
    </submittedName>
</protein>
<proteinExistence type="predicted"/>
<gene>
    <name evidence="1" type="ORF">G6N73_34035</name>
</gene>
<reference evidence="1 2" key="1">
    <citation type="submission" date="2020-02" db="EMBL/GenBank/DDBJ databases">
        <title>Genome sequence of strain CCNWXJ40-4.</title>
        <authorList>
            <person name="Gao J."/>
            <person name="Sun J."/>
        </authorList>
    </citation>
    <scope>NUCLEOTIDE SEQUENCE [LARGE SCALE GENOMIC DNA]</scope>
    <source>
        <strain evidence="1 2">CCNWXJ 40-4</strain>
    </source>
</reference>
<organism evidence="1 2">
    <name type="scientific">Allomesorhizobium camelthorni</name>
    <dbReference type="NCBI Taxonomy" id="475069"/>
    <lineage>
        <taxon>Bacteria</taxon>
        <taxon>Pseudomonadati</taxon>
        <taxon>Pseudomonadota</taxon>
        <taxon>Alphaproteobacteria</taxon>
        <taxon>Hyphomicrobiales</taxon>
        <taxon>Phyllobacteriaceae</taxon>
        <taxon>Allomesorhizobium</taxon>
    </lineage>
</organism>
<evidence type="ECO:0000313" key="1">
    <source>
        <dbReference type="EMBL" id="NGO55961.1"/>
    </source>
</evidence>
<keyword evidence="2" id="KW-1185">Reference proteome</keyword>
<dbReference type="AlphaFoldDB" id="A0A6G4WMG9"/>
<dbReference type="RefSeq" id="WP_165034295.1">
    <property type="nucleotide sequence ID" value="NZ_JAAKZF010000157.1"/>
</dbReference>
<dbReference type="EMBL" id="JAAKZF010000157">
    <property type="protein sequence ID" value="NGO55961.1"/>
    <property type="molecule type" value="Genomic_DNA"/>
</dbReference>
<dbReference type="Proteomes" id="UP001642900">
    <property type="component" value="Unassembled WGS sequence"/>
</dbReference>
<comment type="caution">
    <text evidence="1">The sequence shown here is derived from an EMBL/GenBank/DDBJ whole genome shotgun (WGS) entry which is preliminary data.</text>
</comment>